<dbReference type="KEGG" id="vcn:VOLCADRAFT_100042"/>
<dbReference type="AlphaFoldDB" id="D8UJ96"/>
<sequence>MAGPELLKLLSVICLAMFLQSAQACYKRLVYHGEIPLLYIDDCTSNYELGLLVGETFSSTIKGRMRDSLAFQKVQAYCSTNWGRELLTALEDRHRIAFPAYFSELQGLAAGSGVPFDQIFMLNLRQEILAAGESPEVLQGFQQWLTHRNSSLSDGDSFNITQGAPAHLPGDDGIRTAGQRAGAHNVIKDNCSGGGGIRSRGDVVHGGGLGTDGSDASGSGTGGGGGTHIDPTSVDACSDVGVRLPGSDGPLGAAPHILLGHNEDMTNDTLGRMYFIRATMPLASTAFGANTAGVAFTLNALYPRGALLPGLGRNFLSRRLLDSSSVEDALEVLAVGDQATGRSVNLMSTKPPIALWNVE</sequence>
<dbReference type="STRING" id="3068.D8UJ96"/>
<name>D8UJ96_VOLCA</name>
<organism evidence="5">
    <name type="scientific">Volvox carteri f. nagariensis</name>
    <dbReference type="NCBI Taxonomy" id="3068"/>
    <lineage>
        <taxon>Eukaryota</taxon>
        <taxon>Viridiplantae</taxon>
        <taxon>Chlorophyta</taxon>
        <taxon>core chlorophytes</taxon>
        <taxon>Chlorophyceae</taxon>
        <taxon>CS clade</taxon>
        <taxon>Chlamydomonadales</taxon>
        <taxon>Volvocaceae</taxon>
        <taxon>Volvox</taxon>
    </lineage>
</organism>
<dbReference type="Gene3D" id="1.10.10.2120">
    <property type="match status" value="1"/>
</dbReference>
<protein>
    <recommendedName>
        <fullName evidence="3">Peptidase C45 hydrolase domain-containing protein</fullName>
    </recommendedName>
</protein>
<dbReference type="GeneID" id="9628185"/>
<feature type="domain" description="Peptidase C45 hydrolase" evidence="3">
    <location>
        <begin position="258"/>
        <end position="347"/>
    </location>
</feature>
<dbReference type="PANTHER" id="PTHR34180:SF1">
    <property type="entry name" value="BETA-ALANYL-DOPAMINE_CARCININE HYDROLASE"/>
    <property type="match status" value="1"/>
</dbReference>
<feature type="non-terminal residue" evidence="4">
    <location>
        <position position="359"/>
    </location>
</feature>
<reference evidence="4 5" key="1">
    <citation type="journal article" date="2010" name="Science">
        <title>Genomic analysis of organismal complexity in the multicellular green alga Volvox carteri.</title>
        <authorList>
            <person name="Prochnik S.E."/>
            <person name="Umen J."/>
            <person name="Nedelcu A.M."/>
            <person name="Hallmann A."/>
            <person name="Miller S.M."/>
            <person name="Nishii I."/>
            <person name="Ferris P."/>
            <person name="Kuo A."/>
            <person name="Mitros T."/>
            <person name="Fritz-Laylin L.K."/>
            <person name="Hellsten U."/>
            <person name="Chapman J."/>
            <person name="Simakov O."/>
            <person name="Rensing S.A."/>
            <person name="Terry A."/>
            <person name="Pangilinan J."/>
            <person name="Kapitonov V."/>
            <person name="Jurka J."/>
            <person name="Salamov A."/>
            <person name="Shapiro H."/>
            <person name="Schmutz J."/>
            <person name="Grimwood J."/>
            <person name="Lindquist E."/>
            <person name="Lucas S."/>
            <person name="Grigoriev I.V."/>
            <person name="Schmitt R."/>
            <person name="Kirk D."/>
            <person name="Rokhsar D.S."/>
        </authorList>
    </citation>
    <scope>NUCLEOTIDE SEQUENCE [LARGE SCALE GENOMIC DNA]</scope>
    <source>
        <strain evidence="5">f. Nagariensis / Eve</strain>
    </source>
</reference>
<dbReference type="OrthoDB" id="544506at2759"/>
<feature type="chain" id="PRO_5003124578" description="Peptidase C45 hydrolase domain-containing protein" evidence="2">
    <location>
        <begin position="25"/>
        <end position="359"/>
    </location>
</feature>
<dbReference type="Gene3D" id="3.60.60.10">
    <property type="entry name" value="Penicillin V Acylase, Chain A"/>
    <property type="match status" value="1"/>
</dbReference>
<dbReference type="EMBL" id="GL378424">
    <property type="protein sequence ID" value="EFJ40200.1"/>
    <property type="molecule type" value="Genomic_DNA"/>
</dbReference>
<feature type="signal peptide" evidence="2">
    <location>
        <begin position="1"/>
        <end position="24"/>
    </location>
</feature>
<accession>D8UJ96</accession>
<evidence type="ECO:0000313" key="5">
    <source>
        <dbReference type="Proteomes" id="UP000001058"/>
    </source>
</evidence>
<dbReference type="Pfam" id="PF03417">
    <property type="entry name" value="AAT"/>
    <property type="match status" value="1"/>
</dbReference>
<dbReference type="eggNOG" id="ENOG502QU2R">
    <property type="taxonomic scope" value="Eukaryota"/>
</dbReference>
<evidence type="ECO:0000259" key="3">
    <source>
        <dbReference type="Pfam" id="PF03417"/>
    </source>
</evidence>
<gene>
    <name evidence="4" type="ORF">VOLCADRAFT_100042</name>
</gene>
<proteinExistence type="predicted"/>
<evidence type="ECO:0000256" key="1">
    <source>
        <dbReference type="SAM" id="MobiDB-lite"/>
    </source>
</evidence>
<dbReference type="InParanoid" id="D8UJ96"/>
<dbReference type="RefSeq" id="XP_002958744.1">
    <property type="nucleotide sequence ID" value="XM_002958698.1"/>
</dbReference>
<dbReference type="InterPro" id="IPR005079">
    <property type="entry name" value="Peptidase_C45_hydrolase"/>
</dbReference>
<dbReference type="InterPro" id="IPR047801">
    <property type="entry name" value="Peptidase_C45"/>
</dbReference>
<evidence type="ECO:0000313" key="4">
    <source>
        <dbReference type="EMBL" id="EFJ40200.1"/>
    </source>
</evidence>
<keyword evidence="2" id="KW-0732">Signal</keyword>
<dbReference type="PANTHER" id="PTHR34180">
    <property type="entry name" value="PEPTIDASE C45"/>
    <property type="match status" value="1"/>
</dbReference>
<dbReference type="Proteomes" id="UP000001058">
    <property type="component" value="Unassembled WGS sequence"/>
</dbReference>
<evidence type="ECO:0000256" key="2">
    <source>
        <dbReference type="SAM" id="SignalP"/>
    </source>
</evidence>
<feature type="region of interest" description="Disordered" evidence="1">
    <location>
        <begin position="206"/>
        <end position="230"/>
    </location>
</feature>
<keyword evidence="5" id="KW-1185">Reference proteome</keyword>